<dbReference type="AlphaFoldDB" id="A0A251ZU19"/>
<evidence type="ECO:0000313" key="2">
    <source>
        <dbReference type="EMBL" id="OUI78166.1"/>
    </source>
</evidence>
<keyword evidence="1" id="KW-0472">Membrane</keyword>
<reference evidence="3" key="1">
    <citation type="submission" date="2014-06" db="EMBL/GenBank/DDBJ databases">
        <authorList>
            <person name="Winans N.J."/>
            <person name="Newell P.D."/>
            <person name="Douglas A.E."/>
        </authorList>
    </citation>
    <scope>NUCLEOTIDE SEQUENCE [LARGE SCALE GENOMIC DNA]</scope>
    <source>
        <strain evidence="3">DmL_052</strain>
    </source>
</reference>
<organism evidence="2 3">
    <name type="scientific">Commensalibacter intestini</name>
    <dbReference type="NCBI Taxonomy" id="479936"/>
    <lineage>
        <taxon>Bacteria</taxon>
        <taxon>Pseudomonadati</taxon>
        <taxon>Pseudomonadota</taxon>
        <taxon>Alphaproteobacteria</taxon>
        <taxon>Acetobacterales</taxon>
        <taxon>Acetobacteraceae</taxon>
    </lineage>
</organism>
<keyword evidence="1" id="KW-0812">Transmembrane</keyword>
<dbReference type="PANTHER" id="PTHR34980:SF2">
    <property type="entry name" value="INNER MEMBRANE PROTEIN YHAH-RELATED"/>
    <property type="match status" value="1"/>
</dbReference>
<protein>
    <recommendedName>
        <fullName evidence="4">DUF805 domain-containing protein</fullName>
    </recommendedName>
</protein>
<dbReference type="Proteomes" id="UP000194946">
    <property type="component" value="Unassembled WGS sequence"/>
</dbReference>
<dbReference type="Pfam" id="PF05656">
    <property type="entry name" value="DUF805"/>
    <property type="match status" value="1"/>
</dbReference>
<feature type="transmembrane region" description="Helical" evidence="1">
    <location>
        <begin position="36"/>
        <end position="55"/>
    </location>
</feature>
<dbReference type="InterPro" id="IPR008523">
    <property type="entry name" value="DUF805"/>
</dbReference>
<dbReference type="RefSeq" id="WP_086632300.1">
    <property type="nucleotide sequence ID" value="NZ_JOPB01000007.1"/>
</dbReference>
<feature type="transmembrane region" description="Helical" evidence="1">
    <location>
        <begin position="106"/>
        <end position="135"/>
    </location>
</feature>
<evidence type="ECO:0000313" key="3">
    <source>
        <dbReference type="Proteomes" id="UP000194946"/>
    </source>
</evidence>
<dbReference type="EMBL" id="JOPB01000007">
    <property type="protein sequence ID" value="OUI78166.1"/>
    <property type="molecule type" value="Genomic_DNA"/>
</dbReference>
<comment type="caution">
    <text evidence="2">The sequence shown here is derived from an EMBL/GenBank/DDBJ whole genome shotgun (WGS) entry which is preliminary data.</text>
</comment>
<sequence>MSEIIQKLLMFIKNMPKAWGEAWHHYFYFQGRTNNVDFWSFAIINSFIAFILFLINDAFGLVYRIQYENYYLECHLLFTIYILLSFIPSFCLCIRRLHDLNLRGIWFWVWLLCLLISLPYMYINFICQWILLVIASYPSGDKNRFGEKPQGESSI</sequence>
<accession>A0A251ZU19</accession>
<dbReference type="PANTHER" id="PTHR34980">
    <property type="entry name" value="INNER MEMBRANE PROTEIN-RELATED-RELATED"/>
    <property type="match status" value="1"/>
</dbReference>
<evidence type="ECO:0000256" key="1">
    <source>
        <dbReference type="SAM" id="Phobius"/>
    </source>
</evidence>
<keyword evidence="1" id="KW-1133">Transmembrane helix</keyword>
<dbReference type="GO" id="GO:0005886">
    <property type="term" value="C:plasma membrane"/>
    <property type="evidence" value="ECO:0007669"/>
    <property type="project" value="TreeGrafter"/>
</dbReference>
<evidence type="ECO:0008006" key="4">
    <source>
        <dbReference type="Google" id="ProtNLM"/>
    </source>
</evidence>
<feature type="transmembrane region" description="Helical" evidence="1">
    <location>
        <begin position="75"/>
        <end position="94"/>
    </location>
</feature>
<gene>
    <name evidence="2" type="ORF">HK18_08935</name>
</gene>
<name>A0A251ZU19_9PROT</name>
<keyword evidence="3" id="KW-1185">Reference proteome</keyword>
<proteinExistence type="predicted"/>